<evidence type="ECO:0000313" key="3">
    <source>
        <dbReference type="Proteomes" id="UP000095751"/>
    </source>
</evidence>
<keyword evidence="3" id="KW-1185">Reference proteome</keyword>
<dbReference type="SUPFAM" id="SSF53474">
    <property type="entry name" value="alpha/beta-Hydrolases"/>
    <property type="match status" value="1"/>
</dbReference>
<reference evidence="2 3" key="1">
    <citation type="submission" date="2016-09" db="EMBL/GenBank/DDBJ databases">
        <title>Extensive genetic diversity and differential bi-allelic expression allows diatom success in the polar Southern Ocean.</title>
        <authorList>
            <consortium name="DOE Joint Genome Institute"/>
            <person name="Mock T."/>
            <person name="Otillar R.P."/>
            <person name="Strauss J."/>
            <person name="Dupont C."/>
            <person name="Frickenhaus S."/>
            <person name="Maumus F."/>
            <person name="Mcmullan M."/>
            <person name="Sanges R."/>
            <person name="Schmutz J."/>
            <person name="Toseland A."/>
            <person name="Valas R."/>
            <person name="Veluchamy A."/>
            <person name="Ward B.J."/>
            <person name="Allen A."/>
            <person name="Barry K."/>
            <person name="Falciatore A."/>
            <person name="Ferrante M."/>
            <person name="Fortunato A.E."/>
            <person name="Gloeckner G."/>
            <person name="Gruber A."/>
            <person name="Hipkin R."/>
            <person name="Janech M."/>
            <person name="Kroth P."/>
            <person name="Leese F."/>
            <person name="Lindquist E."/>
            <person name="Lyon B.R."/>
            <person name="Martin J."/>
            <person name="Mayer C."/>
            <person name="Parker M."/>
            <person name="Quesneville H."/>
            <person name="Raymond J."/>
            <person name="Uhlig C."/>
            <person name="Valentin K.U."/>
            <person name="Worden A.Z."/>
            <person name="Armbrust E.V."/>
            <person name="Bowler C."/>
            <person name="Green B."/>
            <person name="Moulton V."/>
            <person name="Van Oosterhout C."/>
            <person name="Grigoriev I."/>
        </authorList>
    </citation>
    <scope>NUCLEOTIDE SEQUENCE [LARGE SCALE GENOMIC DNA]</scope>
    <source>
        <strain evidence="2 3">CCMP1102</strain>
    </source>
</reference>
<protein>
    <recommendedName>
        <fullName evidence="4">KANL3/Tex30 alpha/beta hydrolase-like domain-containing protein</fullName>
    </recommendedName>
</protein>
<dbReference type="PANTHER" id="PTHR42103">
    <property type="entry name" value="ALPHA/BETA-HYDROLASES SUPERFAMILY PROTEIN"/>
    <property type="match status" value="1"/>
</dbReference>
<dbReference type="KEGG" id="fcy:FRACYDRAFT_190515"/>
<dbReference type="PANTHER" id="PTHR42103:SF2">
    <property type="entry name" value="AB HYDROLASE-1 DOMAIN-CONTAINING PROTEIN"/>
    <property type="match status" value="1"/>
</dbReference>
<dbReference type="InParanoid" id="A0A1E7F4J1"/>
<dbReference type="AlphaFoldDB" id="A0A1E7F4J1"/>
<proteinExistence type="predicted"/>
<evidence type="ECO:0000256" key="1">
    <source>
        <dbReference type="SAM" id="MobiDB-lite"/>
    </source>
</evidence>
<dbReference type="Gene3D" id="3.40.50.1820">
    <property type="entry name" value="alpha/beta hydrolase"/>
    <property type="match status" value="1"/>
</dbReference>
<sequence length="284" mass="31400">MPSSASASSSSSSVRERKFILPESSAKAQISDSRSNLAVIVTHPWGPLGGNMNNNVVLAIVVWFQRMKITTLRFNFSGSQLGRGDSQVSQVKEAANFLLHGQHQNNNTRTSSTSKQQKQRDNSRRHVPKFILLVGYSYGSIISSSASNSIPQCIGTIMVSPPLAVRHWLYLFHGNYHLEQARNSGLPLLMMIGSKDNFTSEDSFMETVHTMPQNTTTGAVLKDADHFFRNREKDIMDIIGHWILNVFPQQCNGDLSLLADADFQVSTGTVEEESYTGCPCTSVD</sequence>
<feature type="compositionally biased region" description="Polar residues" evidence="1">
    <location>
        <begin position="102"/>
        <end position="116"/>
    </location>
</feature>
<dbReference type="EMBL" id="KV784363">
    <property type="protein sequence ID" value="OEU13101.1"/>
    <property type="molecule type" value="Genomic_DNA"/>
</dbReference>
<dbReference type="OrthoDB" id="10260961at2759"/>
<evidence type="ECO:0008006" key="4">
    <source>
        <dbReference type="Google" id="ProtNLM"/>
    </source>
</evidence>
<gene>
    <name evidence="2" type="ORF">FRACYDRAFT_190515</name>
</gene>
<name>A0A1E7F4J1_9STRA</name>
<feature type="region of interest" description="Disordered" evidence="1">
    <location>
        <begin position="99"/>
        <end position="123"/>
    </location>
</feature>
<accession>A0A1E7F4J1</accession>
<dbReference type="Proteomes" id="UP000095751">
    <property type="component" value="Unassembled WGS sequence"/>
</dbReference>
<organism evidence="2 3">
    <name type="scientific">Fragilariopsis cylindrus CCMP1102</name>
    <dbReference type="NCBI Taxonomy" id="635003"/>
    <lineage>
        <taxon>Eukaryota</taxon>
        <taxon>Sar</taxon>
        <taxon>Stramenopiles</taxon>
        <taxon>Ochrophyta</taxon>
        <taxon>Bacillariophyta</taxon>
        <taxon>Bacillariophyceae</taxon>
        <taxon>Bacillariophycidae</taxon>
        <taxon>Bacillariales</taxon>
        <taxon>Bacillariaceae</taxon>
        <taxon>Fragilariopsis</taxon>
    </lineage>
</organism>
<evidence type="ECO:0000313" key="2">
    <source>
        <dbReference type="EMBL" id="OEU13101.1"/>
    </source>
</evidence>
<dbReference type="InterPro" id="IPR029058">
    <property type="entry name" value="AB_hydrolase_fold"/>
</dbReference>